<feature type="compositionally biased region" description="Acidic residues" evidence="1">
    <location>
        <begin position="253"/>
        <end position="272"/>
    </location>
</feature>
<name>A0A3B4DZ47_PYGNA</name>
<dbReference type="STRING" id="42514.ENSPNAP00000029687"/>
<dbReference type="PANTHER" id="PTHR15949">
    <property type="entry name" value="TESTIS-EXPRESSED PROTEIN 264"/>
    <property type="match status" value="1"/>
</dbReference>
<dbReference type="AlphaFoldDB" id="A0A3B4DZ47"/>
<feature type="region of interest" description="Disordered" evidence="1">
    <location>
        <begin position="199"/>
        <end position="317"/>
    </location>
</feature>
<evidence type="ECO:0000256" key="1">
    <source>
        <dbReference type="SAM" id="MobiDB-lite"/>
    </source>
</evidence>
<dbReference type="GO" id="GO:0061709">
    <property type="term" value="P:reticulophagy"/>
    <property type="evidence" value="ECO:0007669"/>
    <property type="project" value="TreeGrafter"/>
</dbReference>
<evidence type="ECO:0000313" key="3">
    <source>
        <dbReference type="Ensembl" id="ENSPNAP00000029687.1"/>
    </source>
</evidence>
<protein>
    <submittedName>
        <fullName evidence="3">Uncharacterized protein</fullName>
    </submittedName>
</protein>
<feature type="compositionally biased region" description="Acidic residues" evidence="1">
    <location>
        <begin position="289"/>
        <end position="298"/>
    </location>
</feature>
<dbReference type="Ensembl" id="ENSPNAT00000017078.2">
    <property type="protein sequence ID" value="ENSPNAP00000029687.1"/>
    <property type="gene ID" value="ENSPNAG00000015924.2"/>
</dbReference>
<evidence type="ECO:0000313" key="4">
    <source>
        <dbReference type="Proteomes" id="UP001501920"/>
    </source>
</evidence>
<dbReference type="SUPFAM" id="SSF55136">
    <property type="entry name" value="Probable bacterial effector-binding domain"/>
    <property type="match status" value="1"/>
</dbReference>
<evidence type="ECO:0000256" key="2">
    <source>
        <dbReference type="SAM" id="Phobius"/>
    </source>
</evidence>
<dbReference type="PANTHER" id="PTHR15949:SF3">
    <property type="entry name" value="TESTIS-EXPRESSED PROTEIN 264"/>
    <property type="match status" value="1"/>
</dbReference>
<dbReference type="GO" id="GO:0005789">
    <property type="term" value="C:endoplasmic reticulum membrane"/>
    <property type="evidence" value="ECO:0007669"/>
    <property type="project" value="TreeGrafter"/>
</dbReference>
<feature type="compositionally biased region" description="Polar residues" evidence="1">
    <location>
        <begin position="220"/>
        <end position="234"/>
    </location>
</feature>
<dbReference type="CTD" id="402960"/>
<dbReference type="GeneTree" id="ENSGT00390000016901"/>
<dbReference type="GO" id="GO:0106300">
    <property type="term" value="P:protein-DNA covalent cross-linking repair"/>
    <property type="evidence" value="ECO:0007669"/>
    <property type="project" value="TreeGrafter"/>
</dbReference>
<keyword evidence="2" id="KW-0472">Membrane</keyword>
<sequence>MSDFIILSLIGVLILCLLLTLVGFVFYSGLLAEVIIRTGSPPVKKMTIAYKFKKGSYKESGAAFTESCSIAPKLCSIGLYYDDPNQTQADCCRYAVGSILSEDEEKPDEELQRLYEKFGFSVISFPEVSCAVTSSFPNRCPLSPICGAYRVFPELNSYIMERRLSAYPFLEICKGDLIHYMCPLENQESFFVPELLEKQTEGEQKPKEGEEDEDDKGDEVTQTGESCQLESSAVIQEAGVSGAESGEAAADLPVEEQSPEQDEGDGQSEETDQGAKSSGESVGSGSSFEELDMDMEEAEKERKDGEEDHMKDNDEKA</sequence>
<organism evidence="3 4">
    <name type="scientific">Pygocentrus nattereri</name>
    <name type="common">Red-bellied piranha</name>
    <dbReference type="NCBI Taxonomy" id="42514"/>
    <lineage>
        <taxon>Eukaryota</taxon>
        <taxon>Metazoa</taxon>
        <taxon>Chordata</taxon>
        <taxon>Craniata</taxon>
        <taxon>Vertebrata</taxon>
        <taxon>Euteleostomi</taxon>
        <taxon>Actinopterygii</taxon>
        <taxon>Neopterygii</taxon>
        <taxon>Teleostei</taxon>
        <taxon>Ostariophysi</taxon>
        <taxon>Characiformes</taxon>
        <taxon>Characoidei</taxon>
        <taxon>Pygocentrus</taxon>
    </lineage>
</organism>
<dbReference type="RefSeq" id="XP_017568146.2">
    <property type="nucleotide sequence ID" value="XM_017712657.2"/>
</dbReference>
<reference evidence="3 4" key="1">
    <citation type="submission" date="2020-10" db="EMBL/GenBank/DDBJ databases">
        <title>Pygocentrus nattereri (red-bellied piranha) genome, fPygNat1, primary haplotype.</title>
        <authorList>
            <person name="Myers G."/>
            <person name="Meyer A."/>
            <person name="Karagic N."/>
            <person name="Pippel M."/>
            <person name="Winkler S."/>
            <person name="Tracey A."/>
            <person name="Wood J."/>
            <person name="Formenti G."/>
            <person name="Howe K."/>
            <person name="Fedrigo O."/>
            <person name="Jarvis E.D."/>
        </authorList>
    </citation>
    <scope>NUCLEOTIDE SEQUENCE [LARGE SCALE GENOMIC DNA]</scope>
</reference>
<dbReference type="OrthoDB" id="2140079at2759"/>
<dbReference type="GO" id="GO:0005634">
    <property type="term" value="C:nucleus"/>
    <property type="evidence" value="ECO:0007669"/>
    <property type="project" value="TreeGrafter"/>
</dbReference>
<feature type="compositionally biased region" description="Basic and acidic residues" evidence="1">
    <location>
        <begin position="199"/>
        <end position="208"/>
    </location>
</feature>
<dbReference type="OMA" id="SPICGAY"/>
<dbReference type="GO" id="GO:0000421">
    <property type="term" value="C:autophagosome membrane"/>
    <property type="evidence" value="ECO:0007669"/>
    <property type="project" value="TreeGrafter"/>
</dbReference>
<reference evidence="3" key="2">
    <citation type="submission" date="2025-08" db="UniProtKB">
        <authorList>
            <consortium name="Ensembl"/>
        </authorList>
    </citation>
    <scope>IDENTIFICATION</scope>
</reference>
<keyword evidence="4" id="KW-1185">Reference proteome</keyword>
<feature type="compositionally biased region" description="Basic and acidic residues" evidence="1">
    <location>
        <begin position="299"/>
        <end position="317"/>
    </location>
</feature>
<keyword evidence="2" id="KW-1133">Transmembrane helix</keyword>
<dbReference type="GeneID" id="108436270"/>
<feature type="transmembrane region" description="Helical" evidence="2">
    <location>
        <begin position="6"/>
        <end position="36"/>
    </location>
</feature>
<keyword evidence="2" id="KW-0812">Transmembrane</keyword>
<accession>A0A3B4DZ47</accession>
<dbReference type="Proteomes" id="UP001501920">
    <property type="component" value="Chromosome 26"/>
</dbReference>
<reference evidence="3" key="3">
    <citation type="submission" date="2025-09" db="UniProtKB">
        <authorList>
            <consortium name="Ensembl"/>
        </authorList>
    </citation>
    <scope>IDENTIFICATION</scope>
</reference>
<dbReference type="InterPro" id="IPR011256">
    <property type="entry name" value="Reg_factor_effector_dom_sf"/>
</dbReference>
<feature type="compositionally biased region" description="Low complexity" evidence="1">
    <location>
        <begin position="277"/>
        <end position="288"/>
    </location>
</feature>
<proteinExistence type="predicted"/>
<dbReference type="Gene3D" id="3.20.80.10">
    <property type="entry name" value="Regulatory factor, effector binding domain"/>
    <property type="match status" value="1"/>
</dbReference>
<dbReference type="GO" id="GO:0005657">
    <property type="term" value="C:replication fork"/>
    <property type="evidence" value="ECO:0007669"/>
    <property type="project" value="TreeGrafter"/>
</dbReference>
<feature type="compositionally biased region" description="Low complexity" evidence="1">
    <location>
        <begin position="237"/>
        <end position="250"/>
    </location>
</feature>